<dbReference type="SUPFAM" id="SSF53613">
    <property type="entry name" value="Ribokinase-like"/>
    <property type="match status" value="1"/>
</dbReference>
<dbReference type="InterPro" id="IPR011611">
    <property type="entry name" value="PfkB_dom"/>
</dbReference>
<keyword evidence="2" id="KW-0808">Transferase</keyword>
<dbReference type="InterPro" id="IPR029056">
    <property type="entry name" value="Ribokinase-like"/>
</dbReference>
<evidence type="ECO:0000259" key="6">
    <source>
        <dbReference type="Pfam" id="PF00294"/>
    </source>
</evidence>
<name>A0ABT9FNE1_9BACL</name>
<keyword evidence="4 7" id="KW-0418">Kinase</keyword>
<evidence type="ECO:0000256" key="4">
    <source>
        <dbReference type="ARBA" id="ARBA00022777"/>
    </source>
</evidence>
<keyword evidence="5" id="KW-0067">ATP-binding</keyword>
<dbReference type="InterPro" id="IPR002173">
    <property type="entry name" value="Carboh/pur_kinase_PfkB_CS"/>
</dbReference>
<reference evidence="7 8" key="1">
    <citation type="submission" date="2022-10" db="EMBL/GenBank/DDBJ databases">
        <title>Paenibacillus description and whole genome data of maize root bacterial community.</title>
        <authorList>
            <person name="Marton D."/>
            <person name="Farkas M."/>
            <person name="Cserhati M."/>
        </authorList>
    </citation>
    <scope>NUCLEOTIDE SEQUENCE [LARGE SCALE GENOMIC DNA]</scope>
    <source>
        <strain evidence="7 8">P96</strain>
    </source>
</reference>
<comment type="caution">
    <text evidence="7">The sequence shown here is derived from an EMBL/GenBank/DDBJ whole genome shotgun (WGS) entry which is preliminary data.</text>
</comment>
<evidence type="ECO:0000256" key="5">
    <source>
        <dbReference type="ARBA" id="ARBA00022840"/>
    </source>
</evidence>
<organism evidence="7 8">
    <name type="scientific">Paenibacillus zeirhizosphaerae</name>
    <dbReference type="NCBI Taxonomy" id="2987519"/>
    <lineage>
        <taxon>Bacteria</taxon>
        <taxon>Bacillati</taxon>
        <taxon>Bacillota</taxon>
        <taxon>Bacilli</taxon>
        <taxon>Bacillales</taxon>
        <taxon>Paenibacillaceae</taxon>
        <taxon>Paenibacillus</taxon>
    </lineage>
</organism>
<evidence type="ECO:0000256" key="2">
    <source>
        <dbReference type="ARBA" id="ARBA00022679"/>
    </source>
</evidence>
<dbReference type="CDD" id="cd01166">
    <property type="entry name" value="KdgK"/>
    <property type="match status" value="1"/>
</dbReference>
<feature type="domain" description="Carbohydrate kinase PfkB" evidence="6">
    <location>
        <begin position="6"/>
        <end position="304"/>
    </location>
</feature>
<keyword evidence="3" id="KW-0547">Nucleotide-binding</keyword>
<dbReference type="PANTHER" id="PTHR43085:SF1">
    <property type="entry name" value="PSEUDOURIDINE KINASE-RELATED"/>
    <property type="match status" value="1"/>
</dbReference>
<evidence type="ECO:0000313" key="8">
    <source>
        <dbReference type="Proteomes" id="UP001241848"/>
    </source>
</evidence>
<gene>
    <name evidence="7" type="ORF">OIN60_05500</name>
</gene>
<dbReference type="Gene3D" id="3.40.1190.20">
    <property type="match status" value="1"/>
</dbReference>
<dbReference type="PROSITE" id="PS00584">
    <property type="entry name" value="PFKB_KINASES_2"/>
    <property type="match status" value="1"/>
</dbReference>
<sequence>MTNKLDVVTFGEPMAMFYANETGPLHEVTSFSKALAGAETNVATGLSRLGLSAGLVTQLGQDTFGRFIAQALQQEKIDTESVYFTNEAPTGMLLKSKVEEGDPEVEYFRKNSAASKLSLEHFDEDYFSSARHLHVTGISPALSESCHSFALHAMKFMRDKGRTISFDPNLRPKLWPDTPTMAHAINDLSAYCDWFLPGIGEGKILTGYTEPHDIAAFYMERGVKVVVIKMGAEGAYYKTAGEEGMVKGFKVEQVVDTVGAGDGFAVGVISGLLDGLSLTEAVQRGNAVGALAVMSPGDSDGLPSREQLKAFMQEHK</sequence>
<comment type="similarity">
    <text evidence="1">Belongs to the carbohydrate kinase PfkB family.</text>
</comment>
<keyword evidence="8" id="KW-1185">Reference proteome</keyword>
<dbReference type="RefSeq" id="WP_305753846.1">
    <property type="nucleotide sequence ID" value="NZ_JAPCKK010000011.1"/>
</dbReference>
<dbReference type="EMBL" id="JAPCKK010000011">
    <property type="protein sequence ID" value="MDP4096225.1"/>
    <property type="molecule type" value="Genomic_DNA"/>
</dbReference>
<proteinExistence type="inferred from homology"/>
<protein>
    <submittedName>
        <fullName evidence="7">Sugar kinase</fullName>
    </submittedName>
</protein>
<dbReference type="InterPro" id="IPR050306">
    <property type="entry name" value="PfkB_Carbo_kinase"/>
</dbReference>
<dbReference type="Pfam" id="PF00294">
    <property type="entry name" value="PfkB"/>
    <property type="match status" value="1"/>
</dbReference>
<evidence type="ECO:0000256" key="1">
    <source>
        <dbReference type="ARBA" id="ARBA00010688"/>
    </source>
</evidence>
<dbReference type="GO" id="GO:0016301">
    <property type="term" value="F:kinase activity"/>
    <property type="evidence" value="ECO:0007669"/>
    <property type="project" value="UniProtKB-KW"/>
</dbReference>
<dbReference type="Proteomes" id="UP001241848">
    <property type="component" value="Unassembled WGS sequence"/>
</dbReference>
<dbReference type="PANTHER" id="PTHR43085">
    <property type="entry name" value="HEXOKINASE FAMILY MEMBER"/>
    <property type="match status" value="1"/>
</dbReference>
<evidence type="ECO:0000256" key="3">
    <source>
        <dbReference type="ARBA" id="ARBA00022741"/>
    </source>
</evidence>
<accession>A0ABT9FNE1</accession>
<evidence type="ECO:0000313" key="7">
    <source>
        <dbReference type="EMBL" id="MDP4096225.1"/>
    </source>
</evidence>